<evidence type="ECO:0000313" key="2">
    <source>
        <dbReference type="EMBL" id="AQQ00637.1"/>
    </source>
</evidence>
<reference evidence="2 3" key="1">
    <citation type="submission" date="2017-02" db="EMBL/GenBank/DDBJ databases">
        <title>Complete genome sequence of the cold-active Pseudoalteromonas aliena strain EH1 isolated from Arctic seawater.</title>
        <authorList>
            <person name="Kim E."/>
            <person name="Heo E."/>
            <person name="Kim H."/>
            <person name="Kim D."/>
        </authorList>
    </citation>
    <scope>NUCLEOTIDE SEQUENCE [LARGE SCALE GENOMIC DNA]</scope>
    <source>
        <strain evidence="2 3">EH1</strain>
    </source>
</reference>
<gene>
    <name evidence="2" type="ORF">B0W48_12965</name>
</gene>
<dbReference type="EMBL" id="CP019628">
    <property type="protein sequence ID" value="AQQ00637.1"/>
    <property type="molecule type" value="Genomic_DNA"/>
</dbReference>
<organism evidence="2 3">
    <name type="scientific">Pseudoalteromonas aliena</name>
    <dbReference type="NCBI Taxonomy" id="247523"/>
    <lineage>
        <taxon>Bacteria</taxon>
        <taxon>Pseudomonadati</taxon>
        <taxon>Pseudomonadota</taxon>
        <taxon>Gammaproteobacteria</taxon>
        <taxon>Alteromonadales</taxon>
        <taxon>Pseudoalteromonadaceae</taxon>
        <taxon>Pseudoalteromonas</taxon>
    </lineage>
</organism>
<evidence type="ECO:0000313" key="3">
    <source>
        <dbReference type="Proteomes" id="UP000188243"/>
    </source>
</evidence>
<feature type="region of interest" description="Disordered" evidence="1">
    <location>
        <begin position="1"/>
        <end position="21"/>
    </location>
</feature>
<dbReference type="KEGG" id="paln:B0W48_12965"/>
<dbReference type="STRING" id="247523.B0W48_12965"/>
<accession>A0A1Q2GZV7</accession>
<proteinExistence type="predicted"/>
<sequence length="84" mass="9548">MPRGGKRKGAGAPKGNKNAFKHGGRAKVFFGVALNKELTLFEYRALCLMQLNELQEQVQLTGNKQLIYKYLKRYKGAVMVNFNR</sequence>
<protein>
    <submittedName>
        <fullName evidence="2">Uncharacterized protein</fullName>
    </submittedName>
</protein>
<dbReference type="Proteomes" id="UP000188243">
    <property type="component" value="Chromosome"/>
</dbReference>
<evidence type="ECO:0000256" key="1">
    <source>
        <dbReference type="SAM" id="MobiDB-lite"/>
    </source>
</evidence>
<dbReference type="RefSeq" id="WP_077537323.1">
    <property type="nucleotide sequence ID" value="NZ_CP019628.1"/>
</dbReference>
<dbReference type="AlphaFoldDB" id="A0A1Q2GZV7"/>
<name>A0A1Q2GZV7_9GAMM</name>